<name>A0A264VRT8_PRORE</name>
<reference evidence="1 2" key="1">
    <citation type="submission" date="2017-07" db="EMBL/GenBank/DDBJ databases">
        <title>blaIMP-27 on transferable plasmids in Proteus mirabilis and Providencia rettgeri.</title>
        <authorList>
            <person name="Potter R."/>
        </authorList>
    </citation>
    <scope>NUCLEOTIDE SEQUENCE [LARGE SCALE GENOMIC DNA]</scope>
    <source>
        <strain evidence="1 2">PR1</strain>
    </source>
</reference>
<evidence type="ECO:0000313" key="1">
    <source>
        <dbReference type="EMBL" id="OZS74044.1"/>
    </source>
</evidence>
<dbReference type="STRING" id="587.RB151_043880"/>
<dbReference type="AlphaFoldDB" id="A0A264VRT8"/>
<accession>A0A264VRT8</accession>
<dbReference type="RefSeq" id="WP_094961851.1">
    <property type="nucleotide sequence ID" value="NZ_NOWC01000015.1"/>
</dbReference>
<dbReference type="Proteomes" id="UP000216001">
    <property type="component" value="Unassembled WGS sequence"/>
</dbReference>
<evidence type="ECO:0008006" key="3">
    <source>
        <dbReference type="Google" id="ProtNLM"/>
    </source>
</evidence>
<sequence>MSNSAAVLVKTKQLIQLLGNVKQDARPADIITRQANIKLYQNQGATFESRVNGLNQAAKLRTSVFHCDKQNPDNRELAGFIEYLRSSDVRMLNMIFYLAEIKSNQHHLGFDEFNKEEQQAIISAINQIKALAALLPKHIAMPI</sequence>
<evidence type="ECO:0000313" key="2">
    <source>
        <dbReference type="Proteomes" id="UP000216001"/>
    </source>
</evidence>
<dbReference type="InterPro" id="IPR035232">
    <property type="entry name" value="DUF5347"/>
</dbReference>
<dbReference type="EMBL" id="NOWC01000015">
    <property type="protein sequence ID" value="OZS74044.1"/>
    <property type="molecule type" value="Genomic_DNA"/>
</dbReference>
<protein>
    <recommendedName>
        <fullName evidence="3">DUF5347 domain-containing protein</fullName>
    </recommendedName>
</protein>
<organism evidence="1 2">
    <name type="scientific">Providencia rettgeri</name>
    <dbReference type="NCBI Taxonomy" id="587"/>
    <lineage>
        <taxon>Bacteria</taxon>
        <taxon>Pseudomonadati</taxon>
        <taxon>Pseudomonadota</taxon>
        <taxon>Gammaproteobacteria</taxon>
        <taxon>Enterobacterales</taxon>
        <taxon>Morganellaceae</taxon>
        <taxon>Providencia</taxon>
    </lineage>
</organism>
<comment type="caution">
    <text evidence="1">The sequence shown here is derived from an EMBL/GenBank/DDBJ whole genome shotgun (WGS) entry which is preliminary data.</text>
</comment>
<dbReference type="Pfam" id="PF17282">
    <property type="entry name" value="DUF5347"/>
    <property type="match status" value="1"/>
</dbReference>
<proteinExistence type="predicted"/>
<gene>
    <name evidence="1" type="ORF">CHI95_13195</name>
</gene>